<sequence>MSTKDRVDQHFIERCRLLYEQLLPQLLTTHQGQVIAIEPESAEYFLGETRDNTSEQALAHYPDRLFGFFCVDVSPTVVTLREL</sequence>
<comment type="caution">
    <text evidence="1">The sequence shown here is derived from an EMBL/GenBank/DDBJ whole genome shotgun (WGS) entry which is preliminary data.</text>
</comment>
<dbReference type="EMBL" id="VGLS01000271">
    <property type="protein sequence ID" value="MBM3224172.1"/>
    <property type="molecule type" value="Genomic_DNA"/>
</dbReference>
<proteinExistence type="predicted"/>
<evidence type="ECO:0000313" key="2">
    <source>
        <dbReference type="Proteomes" id="UP000712673"/>
    </source>
</evidence>
<dbReference type="AlphaFoldDB" id="A0A938B0U6"/>
<reference evidence="1" key="1">
    <citation type="submission" date="2019-03" db="EMBL/GenBank/DDBJ databases">
        <title>Lake Tanganyika Metagenome-Assembled Genomes (MAGs).</title>
        <authorList>
            <person name="Tran P."/>
        </authorList>
    </citation>
    <scope>NUCLEOTIDE SEQUENCE</scope>
    <source>
        <strain evidence="1">K_DeepCast_65m_m2_066</strain>
    </source>
</reference>
<name>A0A938B0U6_UNCTE</name>
<gene>
    <name evidence="1" type="ORF">FJZ47_10255</name>
</gene>
<organism evidence="1 2">
    <name type="scientific">Tectimicrobiota bacterium</name>
    <dbReference type="NCBI Taxonomy" id="2528274"/>
    <lineage>
        <taxon>Bacteria</taxon>
        <taxon>Pseudomonadati</taxon>
        <taxon>Nitrospinota/Tectimicrobiota group</taxon>
        <taxon>Candidatus Tectimicrobiota</taxon>
    </lineage>
</organism>
<accession>A0A938B0U6</accession>
<dbReference type="Proteomes" id="UP000712673">
    <property type="component" value="Unassembled WGS sequence"/>
</dbReference>
<evidence type="ECO:0000313" key="1">
    <source>
        <dbReference type="EMBL" id="MBM3224172.1"/>
    </source>
</evidence>
<protein>
    <submittedName>
        <fullName evidence="1">Uncharacterized protein</fullName>
    </submittedName>
</protein>